<dbReference type="GO" id="GO:0016432">
    <property type="term" value="F:tRNA-uridine aminocarboxypropyltransferase activity"/>
    <property type="evidence" value="ECO:0007669"/>
    <property type="project" value="UniProtKB-EC"/>
</dbReference>
<feature type="domain" description="DTW" evidence="6">
    <location>
        <begin position="6"/>
        <end position="101"/>
    </location>
</feature>
<comment type="catalytic activity">
    <reaction evidence="5">
        <text>a uridine in tRNA + S-adenosyl-L-methionine = a 3-[(3S)-3-amino-3-carboxypropyl]uridine in tRNA + S-methyl-5'-thioadenosine + H(+)</text>
        <dbReference type="Rhea" id="RHEA:62432"/>
        <dbReference type="Rhea" id="RHEA-COMP:13339"/>
        <dbReference type="Rhea" id="RHEA-COMP:16092"/>
        <dbReference type="ChEBI" id="CHEBI:15378"/>
        <dbReference type="ChEBI" id="CHEBI:17509"/>
        <dbReference type="ChEBI" id="CHEBI:59789"/>
        <dbReference type="ChEBI" id="CHEBI:65315"/>
        <dbReference type="ChEBI" id="CHEBI:82930"/>
        <dbReference type="EC" id="2.5.1.25"/>
    </reaction>
</comment>
<evidence type="ECO:0000256" key="1">
    <source>
        <dbReference type="ARBA" id="ARBA00012386"/>
    </source>
</evidence>
<reference evidence="7" key="2">
    <citation type="journal article" date="2023" name="Int. J. Mol. Sci.">
        <title>De Novo Assembly and Annotation of 11 Diverse Shrub Willow (Salix) Genomes Reveals Novel Gene Organization in Sex-Linked Regions.</title>
        <authorList>
            <person name="Hyden B."/>
            <person name="Feng K."/>
            <person name="Yates T.B."/>
            <person name="Jawdy S."/>
            <person name="Cereghino C."/>
            <person name="Smart L.B."/>
            <person name="Muchero W."/>
        </authorList>
    </citation>
    <scope>NUCLEOTIDE SEQUENCE</scope>
    <source>
        <tissue evidence="7">Shoot tip</tissue>
    </source>
</reference>
<dbReference type="InterPro" id="IPR005636">
    <property type="entry name" value="DTW"/>
</dbReference>
<sequence length="128" mass="14334">MKNEYKPLNFILIDGTWSNSAAMFNRLKEKTKSVWGVEDLPCISLSAGVSTMHKLRPQPSWDRTCTAAAAIGLLSELQILPQFSSYGLDKQSEVLENAVDVLLDALTARRLRMGRSITRRLRPSGNIR</sequence>
<dbReference type="PANTHER" id="PTHR21392">
    <property type="entry name" value="TRNA-URIDINE AMINOCARBOXYPROPYLTRANSFERASE 2"/>
    <property type="match status" value="1"/>
</dbReference>
<dbReference type="Pfam" id="PF03942">
    <property type="entry name" value="DTW"/>
    <property type="match status" value="1"/>
</dbReference>
<proteinExistence type="predicted"/>
<dbReference type="EC" id="2.5.1.25" evidence="1"/>
<dbReference type="InterPro" id="IPR039262">
    <property type="entry name" value="DTWD2/TAPT"/>
</dbReference>
<organism evidence="7 8">
    <name type="scientific">Salix koriyanagi</name>
    <dbReference type="NCBI Taxonomy" id="2511006"/>
    <lineage>
        <taxon>Eukaryota</taxon>
        <taxon>Viridiplantae</taxon>
        <taxon>Streptophyta</taxon>
        <taxon>Embryophyta</taxon>
        <taxon>Tracheophyta</taxon>
        <taxon>Spermatophyta</taxon>
        <taxon>Magnoliopsida</taxon>
        <taxon>eudicotyledons</taxon>
        <taxon>Gunneridae</taxon>
        <taxon>Pentapetalae</taxon>
        <taxon>rosids</taxon>
        <taxon>fabids</taxon>
        <taxon>Malpighiales</taxon>
        <taxon>Salicaceae</taxon>
        <taxon>Saliceae</taxon>
        <taxon>Salix</taxon>
    </lineage>
</organism>
<protein>
    <recommendedName>
        <fullName evidence="1">tRNA-uridine aminocarboxypropyltransferase</fullName>
        <ecNumber evidence="1">2.5.1.25</ecNumber>
    </recommendedName>
</protein>
<evidence type="ECO:0000256" key="2">
    <source>
        <dbReference type="ARBA" id="ARBA00022679"/>
    </source>
</evidence>
<keyword evidence="8" id="KW-1185">Reference proteome</keyword>
<reference evidence="7" key="1">
    <citation type="submission" date="2022-11" db="EMBL/GenBank/DDBJ databases">
        <authorList>
            <person name="Hyden B.L."/>
            <person name="Feng K."/>
            <person name="Yates T."/>
            <person name="Jawdy S."/>
            <person name="Smart L.B."/>
            <person name="Muchero W."/>
        </authorList>
    </citation>
    <scope>NUCLEOTIDE SEQUENCE</scope>
    <source>
        <tissue evidence="7">Shoot tip</tissue>
    </source>
</reference>
<keyword evidence="4" id="KW-0819">tRNA processing</keyword>
<evidence type="ECO:0000313" key="7">
    <source>
        <dbReference type="EMBL" id="KAJ6758085.1"/>
    </source>
</evidence>
<evidence type="ECO:0000259" key="6">
    <source>
        <dbReference type="Pfam" id="PF03942"/>
    </source>
</evidence>
<comment type="caution">
    <text evidence="7">The sequence shown here is derived from an EMBL/GenBank/DDBJ whole genome shotgun (WGS) entry which is preliminary data.</text>
</comment>
<dbReference type="Proteomes" id="UP001151752">
    <property type="component" value="Chromosome 13"/>
</dbReference>
<gene>
    <name evidence="7" type="ORF">OIU74_027217</name>
</gene>
<dbReference type="GO" id="GO:0008033">
    <property type="term" value="P:tRNA processing"/>
    <property type="evidence" value="ECO:0007669"/>
    <property type="project" value="UniProtKB-KW"/>
</dbReference>
<keyword evidence="2" id="KW-0808">Transferase</keyword>
<dbReference type="EMBL" id="JAPFFM010000007">
    <property type="protein sequence ID" value="KAJ6758085.1"/>
    <property type="molecule type" value="Genomic_DNA"/>
</dbReference>
<evidence type="ECO:0000256" key="4">
    <source>
        <dbReference type="ARBA" id="ARBA00022694"/>
    </source>
</evidence>
<accession>A0A9Q1A4K6</accession>
<name>A0A9Q1A4K6_9ROSI</name>
<dbReference type="PANTHER" id="PTHR21392:SF4">
    <property type="entry name" value="TRNA-URIDINE AMINOCARBOXYPROPYLTRANSFERASE"/>
    <property type="match status" value="1"/>
</dbReference>
<evidence type="ECO:0000256" key="3">
    <source>
        <dbReference type="ARBA" id="ARBA00022691"/>
    </source>
</evidence>
<evidence type="ECO:0000313" key="8">
    <source>
        <dbReference type="Proteomes" id="UP001151752"/>
    </source>
</evidence>
<keyword evidence="3" id="KW-0949">S-adenosyl-L-methionine</keyword>
<evidence type="ECO:0000256" key="5">
    <source>
        <dbReference type="ARBA" id="ARBA00048718"/>
    </source>
</evidence>
<dbReference type="AlphaFoldDB" id="A0A9Q1A4K6"/>